<gene>
    <name evidence="1" type="ORF">J1N35_015305</name>
</gene>
<dbReference type="EMBL" id="JAIQCV010000005">
    <property type="protein sequence ID" value="KAH1098384.1"/>
    <property type="molecule type" value="Genomic_DNA"/>
</dbReference>
<name>A0A9D3VY80_9ROSI</name>
<reference evidence="1 2" key="1">
    <citation type="journal article" date="2021" name="Plant Biotechnol. J.">
        <title>Multi-omics assisted identification of the key and species-specific regulatory components of drought-tolerant mechanisms in Gossypium stocksii.</title>
        <authorList>
            <person name="Yu D."/>
            <person name="Ke L."/>
            <person name="Zhang D."/>
            <person name="Wu Y."/>
            <person name="Sun Y."/>
            <person name="Mei J."/>
            <person name="Sun J."/>
            <person name="Sun Y."/>
        </authorList>
    </citation>
    <scope>NUCLEOTIDE SEQUENCE [LARGE SCALE GENOMIC DNA]</scope>
    <source>
        <strain evidence="2">cv. E1</strain>
        <tissue evidence="1">Leaf</tissue>
    </source>
</reference>
<protein>
    <recommendedName>
        <fullName evidence="3">Reverse transcriptase zinc-binding domain-containing protein</fullName>
    </recommendedName>
</protein>
<evidence type="ECO:0008006" key="3">
    <source>
        <dbReference type="Google" id="ProtNLM"/>
    </source>
</evidence>
<keyword evidence="2" id="KW-1185">Reference proteome</keyword>
<proteinExistence type="predicted"/>
<accession>A0A9D3VY80</accession>
<dbReference type="AlphaFoldDB" id="A0A9D3VY80"/>
<organism evidence="1 2">
    <name type="scientific">Gossypium stocksii</name>
    <dbReference type="NCBI Taxonomy" id="47602"/>
    <lineage>
        <taxon>Eukaryota</taxon>
        <taxon>Viridiplantae</taxon>
        <taxon>Streptophyta</taxon>
        <taxon>Embryophyta</taxon>
        <taxon>Tracheophyta</taxon>
        <taxon>Spermatophyta</taxon>
        <taxon>Magnoliopsida</taxon>
        <taxon>eudicotyledons</taxon>
        <taxon>Gunneridae</taxon>
        <taxon>Pentapetalae</taxon>
        <taxon>rosids</taxon>
        <taxon>malvids</taxon>
        <taxon>Malvales</taxon>
        <taxon>Malvaceae</taxon>
        <taxon>Malvoideae</taxon>
        <taxon>Gossypium</taxon>
    </lineage>
</organism>
<dbReference type="OrthoDB" id="1744872at2759"/>
<sequence length="66" mass="7511">MERVKWGLIIDPSCPICGHDSKDILHIIRDCTAAKTVWRQVIQDTTKIHEGGANWVCLFGLLAWHI</sequence>
<evidence type="ECO:0000313" key="1">
    <source>
        <dbReference type="EMBL" id="KAH1098384.1"/>
    </source>
</evidence>
<evidence type="ECO:0000313" key="2">
    <source>
        <dbReference type="Proteomes" id="UP000828251"/>
    </source>
</evidence>
<dbReference type="Proteomes" id="UP000828251">
    <property type="component" value="Unassembled WGS sequence"/>
</dbReference>
<comment type="caution">
    <text evidence="1">The sequence shown here is derived from an EMBL/GenBank/DDBJ whole genome shotgun (WGS) entry which is preliminary data.</text>
</comment>